<proteinExistence type="predicted"/>
<feature type="compositionally biased region" description="Acidic residues" evidence="5">
    <location>
        <begin position="43"/>
        <end position="53"/>
    </location>
</feature>
<dbReference type="GO" id="GO:0003700">
    <property type="term" value="F:DNA-binding transcription factor activity"/>
    <property type="evidence" value="ECO:0007669"/>
    <property type="project" value="InterPro"/>
</dbReference>
<feature type="region of interest" description="Disordered" evidence="5">
    <location>
        <begin position="31"/>
        <end position="53"/>
    </location>
</feature>
<reference evidence="7" key="1">
    <citation type="submission" date="2020-12" db="EMBL/GenBank/DDBJ databases">
        <title>Metabolic potential, ecology and presence of endohyphal bacteria is reflected in genomic diversity of Mucoromycotina.</title>
        <authorList>
            <person name="Muszewska A."/>
            <person name="Okrasinska A."/>
            <person name="Steczkiewicz K."/>
            <person name="Drgas O."/>
            <person name="Orlowska M."/>
            <person name="Perlinska-Lenart U."/>
            <person name="Aleksandrzak-Piekarczyk T."/>
            <person name="Szatraj K."/>
            <person name="Zielenkiewicz U."/>
            <person name="Pilsyk S."/>
            <person name="Malc E."/>
            <person name="Mieczkowski P."/>
            <person name="Kruszewska J.S."/>
            <person name="Biernat P."/>
            <person name="Pawlowska J."/>
        </authorList>
    </citation>
    <scope>NUCLEOTIDE SEQUENCE</scope>
    <source>
        <strain evidence="7">CBS 226.32</strain>
    </source>
</reference>
<feature type="domain" description="Xylanolytic transcriptional activator regulatory" evidence="6">
    <location>
        <begin position="296"/>
        <end position="371"/>
    </location>
</feature>
<evidence type="ECO:0000256" key="2">
    <source>
        <dbReference type="ARBA" id="ARBA00022723"/>
    </source>
</evidence>
<dbReference type="PANTHER" id="PTHR46910:SF3">
    <property type="entry name" value="HALOTOLERANCE PROTEIN 9-RELATED"/>
    <property type="match status" value="1"/>
</dbReference>
<feature type="compositionally biased region" description="Low complexity" evidence="5">
    <location>
        <begin position="855"/>
        <end position="865"/>
    </location>
</feature>
<sequence>MESLLTSLTKTSIKDIERNDFRFEALKHYEKHQESDHNHNQDYDEDDLDNNIEDDQDDVEEADLTEDDSIESSNHDSMEETLANLNFDDYDSIKYTGHSAGLQLIDQNLFKSKSYVQWPGREDVALRLMSQNELLVIRSSGKKDTRLDVGFSLNSSIFDDKETWKPQQNAVADTSLPSTKLIEKAFQLYFSHIHTFLPIVNRTRFETLQFKKSSTFNTSNNVLNQAILAVAFRFASRHFPKLFNSRKAALYADTYFKKVMQKLQDFYRARLRHVQAALLMTLYLDMDETTDVESVQWHTLGKAIRMAQDIGLHRSCSNWDLPPSEIETRHRVFYACYILDRLMGARAGKPLTILDRDFDTEIPVAHEVYDDNNELSATTTGPSIYHSFIKLIKLAEILGRVLKALYAPKSKHSNTNAGLDDPTILAVFDRRLKNWKTSLDETSEEGPNWSQAQKVNLLLQYYTVMLLLHRPFIEFHSTEKTYIQGSIDLDVLAADSRQACENAASNISVIIRQKQSLMSDPDSYAPFCLPTCFVYSMFQSSLIHLAIAIKNRDSLRRLRLLQRSIGLLKQHNQLASAQRAHNILVMLVTINGININNLLENESSKDEDQFILDDGLSQQISPTLPQKSALSNELRFVNDQSVVEQITNTTEIIRGCEENDTMPKSSWYQRMMNTSIIGGITSDLHENNHSHNNNNNNNSNVSRAHTTALDQLLPFSDLNNRGPTVYHHQDYDLDNMKYNNRPTAITTFNPMLQQHQQQQQQQQQQQHDHGPTLLSHQILPRTGLTPTPFYPPQTTAHHGPVVPSSFPNSMFENPPPQHLNYPNYTNSSHATTTTAATINVPSSLNWNDWSVYLGQQQQHQQQNNPSSPPEQNHHLNC</sequence>
<dbReference type="SMART" id="SM00906">
    <property type="entry name" value="Fungal_trans"/>
    <property type="match status" value="1"/>
</dbReference>
<organism evidence="7 8">
    <name type="scientific">Mucor plumbeus</name>
    <dbReference type="NCBI Taxonomy" id="97098"/>
    <lineage>
        <taxon>Eukaryota</taxon>
        <taxon>Fungi</taxon>
        <taxon>Fungi incertae sedis</taxon>
        <taxon>Mucoromycota</taxon>
        <taxon>Mucoromycotina</taxon>
        <taxon>Mucoromycetes</taxon>
        <taxon>Mucorales</taxon>
        <taxon>Mucorineae</taxon>
        <taxon>Mucoraceae</taxon>
        <taxon>Mucor</taxon>
    </lineage>
</organism>
<name>A0A8H7R1N4_9FUNG</name>
<feature type="compositionally biased region" description="Basic and acidic residues" evidence="5">
    <location>
        <begin position="31"/>
        <end position="42"/>
    </location>
</feature>
<dbReference type="PANTHER" id="PTHR46910">
    <property type="entry name" value="TRANSCRIPTION FACTOR PDR1"/>
    <property type="match status" value="1"/>
</dbReference>
<evidence type="ECO:0000313" key="8">
    <source>
        <dbReference type="Proteomes" id="UP000650833"/>
    </source>
</evidence>
<evidence type="ECO:0000256" key="3">
    <source>
        <dbReference type="ARBA" id="ARBA00023125"/>
    </source>
</evidence>
<dbReference type="OrthoDB" id="2110361at2759"/>
<keyword evidence="8" id="KW-1185">Reference proteome</keyword>
<dbReference type="CDD" id="cd12148">
    <property type="entry name" value="fungal_TF_MHR"/>
    <property type="match status" value="1"/>
</dbReference>
<dbReference type="GO" id="GO:0003677">
    <property type="term" value="F:DNA binding"/>
    <property type="evidence" value="ECO:0007669"/>
    <property type="project" value="UniProtKB-KW"/>
</dbReference>
<dbReference type="GO" id="GO:0006351">
    <property type="term" value="P:DNA-templated transcription"/>
    <property type="evidence" value="ECO:0007669"/>
    <property type="project" value="InterPro"/>
</dbReference>
<evidence type="ECO:0000256" key="5">
    <source>
        <dbReference type="SAM" id="MobiDB-lite"/>
    </source>
</evidence>
<dbReference type="EMBL" id="JAEPRC010000270">
    <property type="protein sequence ID" value="KAG2201900.1"/>
    <property type="molecule type" value="Genomic_DNA"/>
</dbReference>
<gene>
    <name evidence="7" type="ORF">INT46_004620</name>
</gene>
<evidence type="ECO:0000259" key="6">
    <source>
        <dbReference type="SMART" id="SM00906"/>
    </source>
</evidence>
<dbReference type="Proteomes" id="UP000650833">
    <property type="component" value="Unassembled WGS sequence"/>
</dbReference>
<dbReference type="GO" id="GO:0008270">
    <property type="term" value="F:zinc ion binding"/>
    <property type="evidence" value="ECO:0007669"/>
    <property type="project" value="InterPro"/>
</dbReference>
<evidence type="ECO:0000313" key="7">
    <source>
        <dbReference type="EMBL" id="KAG2201900.1"/>
    </source>
</evidence>
<comment type="caution">
    <text evidence="7">The sequence shown here is derived from an EMBL/GenBank/DDBJ whole genome shotgun (WGS) entry which is preliminary data.</text>
</comment>
<keyword evidence="4" id="KW-0539">Nucleus</keyword>
<dbReference type="InterPro" id="IPR050987">
    <property type="entry name" value="AtrR-like"/>
</dbReference>
<evidence type="ECO:0000256" key="1">
    <source>
        <dbReference type="ARBA" id="ARBA00004123"/>
    </source>
</evidence>
<protein>
    <recommendedName>
        <fullName evidence="6">Xylanolytic transcriptional activator regulatory domain-containing protein</fullName>
    </recommendedName>
</protein>
<comment type="subcellular location">
    <subcellularLocation>
        <location evidence="1">Nucleus</location>
    </subcellularLocation>
</comment>
<dbReference type="AlphaFoldDB" id="A0A8H7R1N4"/>
<accession>A0A8H7R1N4</accession>
<dbReference type="InterPro" id="IPR007219">
    <property type="entry name" value="XnlR_reg_dom"/>
</dbReference>
<keyword evidence="2" id="KW-0479">Metal-binding</keyword>
<evidence type="ECO:0000256" key="4">
    <source>
        <dbReference type="ARBA" id="ARBA00023242"/>
    </source>
</evidence>
<dbReference type="Pfam" id="PF04082">
    <property type="entry name" value="Fungal_trans"/>
    <property type="match status" value="1"/>
</dbReference>
<keyword evidence="3" id="KW-0238">DNA-binding</keyword>
<dbReference type="GO" id="GO:0005634">
    <property type="term" value="C:nucleus"/>
    <property type="evidence" value="ECO:0007669"/>
    <property type="project" value="UniProtKB-SubCell"/>
</dbReference>
<feature type="region of interest" description="Disordered" evidence="5">
    <location>
        <begin position="855"/>
        <end position="877"/>
    </location>
</feature>